<keyword evidence="9" id="KW-0833">Ubl conjugation pathway</keyword>
<evidence type="ECO:0000256" key="11">
    <source>
        <dbReference type="ARBA" id="ARBA00022853"/>
    </source>
</evidence>
<feature type="region of interest" description="Disordered" evidence="16">
    <location>
        <begin position="1124"/>
        <end position="1239"/>
    </location>
</feature>
<sequence>MTSELEVLKALKSLFEHHKALDKKRTSDGSLSREEDLAQVIELQEIIKKKSREQSEMKDRLAALSAHVTELEKDLDMARKDLLKSKEVNVNLQRDVCECIGVFYDNDLSFLLCNAWCRLWPRRRTWRKRITTLEKRYLAAQREAISVHNLDDKLENEIANKDSVHRQKEDKDRRLQECLELAEQKLQQMLLEVEAELAQRMAALSKPACRQDRVVASGADAVGRQAGERHSSIEERVHQIEAQLEEKSEELPWVPVRQSHGWARLALPFSAPPVSAVECACVALSADPGTQPREQGQMWSPARQREKMNEEHNEHSSDTMDKLLSESNERLQLHLKERMAALEDKVQPLKDQDRERGQQASTLANVAQVFENDEGVSDGEGDGVTLFSTPALLSPSGQADAKTPAGRIQEQLDKINEEIWLIQEKKENTDQWAERIESRVGRGSLSNLRCFKSLNSLNLNPASSHASSCPPSRGCSKPRMRRHSLAREVDKLGFMTEENQLPALQEEVEDDETTIKGETLTSASLRSPQLDRLDTGSLRTASNEDIRDARNSTRSQDGPGGNPSNSNSSPDALQKAPQKKGIKSSIGHLFGKKKKGQPGHTSKEALGPGKQLSSCATMSGIGNKRAAGEPGTSVPPEKKTAVEDSGTTVETIKLGGVSSTEELDIRTLQTKNRKLAEMLDQRQAIEDELREHIEKLERRQATDDASLLIVNRYWSQFDENIRIILKRYDLEQGLGDLLTERKALVVPEPEPDSDSNQERKDDRERGEGQEPAFSFLATLASSSSEEMESQLQERVESSRRAVSQIVTVYDKLQEKVELLSRKLNSGDNLMVEEAVQELNSFLAQENTRLQELTDLLQEKHCTMPQEFSKLQSKVETAESRVSVLESMIDDLQWDIDKIRKREQRLNRHLAEVLERVNSKGYKVYGAGSSLYGGTITINARKFEEMNAELEENKELAQNRHCELEKLRQDFEEVTSQNEKLKVELRSAVEEVVKETPEYRCMQSQFSVLYNESLQLKAHLDEARTLLHGTRGTHQRQVELIERDEVSLHKKLRTEVIQLEDTLAQVRKEYEMLRIEFEQTLAANEQAGPINREMRHLISSLQNHNHQLKGEVLRYKRKLREAQSDLNKTRLRSGSALLQSQSSTEDPKDEPAEPKQDPEDLAAQSAASKASQEEVNEIKSKRDEEERERERREKEREREREREKEKEREREKQKLKESEKERESAKDKEKGKHDDGRKKEAEIIKQLKIELKKAQESQKEMKLLLDMYRSAPKEQRDKVQLMAAEKKSKAELEDLRQRLKDLEDKEKKENKKMADEDALRKIRAVEEQIEYLQKKLAMAKQEEEALLSEMDVTGQAFEDMQEQNIRLMQQLREKDDANFKLMSERIKSNQIHKLLKEEKEELADQVLTLKTQVDAQLQVVRKLEEKEHLLQSNIGTGEKELGLRTQALEMNKRKAMEAAQLADDLKAQLEMAQKKLHDFQDEIVENSVTKEKDMFNFKRAQEDISRLRRKLETTKKPDNVPKCDEILMEEIKDYKARLTCPCCNMRKKDAVLTKCFHVFCFECVKTRYDTRQRKCPKCNAAFGANDFHRIYIG</sequence>
<feature type="coiled-coil region" evidence="15">
    <location>
        <begin position="54"/>
        <end position="88"/>
    </location>
</feature>
<evidence type="ECO:0000259" key="17">
    <source>
        <dbReference type="PROSITE" id="PS50089"/>
    </source>
</evidence>
<dbReference type="SMART" id="SM00184">
    <property type="entry name" value="RING"/>
    <property type="match status" value="1"/>
</dbReference>
<feature type="compositionally biased region" description="Basic and acidic residues" evidence="16">
    <location>
        <begin position="1175"/>
        <end position="1239"/>
    </location>
</feature>
<dbReference type="Pfam" id="PF25526">
    <property type="entry name" value="LIP-1"/>
    <property type="match status" value="2"/>
</dbReference>
<dbReference type="InterPro" id="IPR017907">
    <property type="entry name" value="Znf_RING_CS"/>
</dbReference>
<dbReference type="InterPro" id="IPR013083">
    <property type="entry name" value="Znf_RING/FYVE/PHD"/>
</dbReference>
<dbReference type="PANTHER" id="PTHR23163:SF2">
    <property type="entry name" value="E3 UBIQUITIN-PROTEIN LIGASE BRE1A"/>
    <property type="match status" value="1"/>
</dbReference>
<feature type="region of interest" description="Disordered" evidence="16">
    <location>
        <begin position="460"/>
        <end position="481"/>
    </location>
</feature>
<dbReference type="InterPro" id="IPR001841">
    <property type="entry name" value="Znf_RING"/>
</dbReference>
<evidence type="ECO:0000256" key="4">
    <source>
        <dbReference type="ARBA" id="ARBA00005555"/>
    </source>
</evidence>
<evidence type="ECO:0000256" key="8">
    <source>
        <dbReference type="ARBA" id="ARBA00022771"/>
    </source>
</evidence>
<keyword evidence="19" id="KW-1185">Reference proteome</keyword>
<keyword evidence="8 14" id="KW-0863">Zinc-finger</keyword>
<dbReference type="EMBL" id="JAKZEL010000007">
    <property type="protein sequence ID" value="KAI4542492.1"/>
    <property type="molecule type" value="Genomic_DNA"/>
</dbReference>
<protein>
    <recommendedName>
        <fullName evidence="5">RING-type E3 ubiquitin transferase</fullName>
        <ecNumber evidence="5">2.3.2.27</ecNumber>
    </recommendedName>
</protein>
<feature type="compositionally biased region" description="Basic and acidic residues" evidence="16">
    <location>
        <begin position="303"/>
        <end position="320"/>
    </location>
</feature>
<dbReference type="InterPro" id="IPR057892">
    <property type="entry name" value="LIP-1_CC2"/>
</dbReference>
<evidence type="ECO:0000313" key="19">
    <source>
        <dbReference type="Proteomes" id="UP001214576"/>
    </source>
</evidence>
<evidence type="ECO:0000256" key="10">
    <source>
        <dbReference type="ARBA" id="ARBA00022833"/>
    </source>
</evidence>
<feature type="coiled-coil region" evidence="15">
    <location>
        <begin position="939"/>
        <end position="990"/>
    </location>
</feature>
<keyword evidence="12 15" id="KW-0175">Coiled coil</keyword>
<dbReference type="GO" id="GO:0033503">
    <property type="term" value="C:HULC complex"/>
    <property type="evidence" value="ECO:0007669"/>
    <property type="project" value="TreeGrafter"/>
</dbReference>
<name>A0AAD4U9G4_OVIAM</name>
<keyword evidence="13" id="KW-0539">Nucleus</keyword>
<evidence type="ECO:0000256" key="13">
    <source>
        <dbReference type="ARBA" id="ARBA00023242"/>
    </source>
</evidence>
<evidence type="ECO:0000256" key="7">
    <source>
        <dbReference type="ARBA" id="ARBA00022723"/>
    </source>
</evidence>
<keyword evidence="10" id="KW-0862">Zinc</keyword>
<evidence type="ECO:0000256" key="15">
    <source>
        <dbReference type="SAM" id="Coils"/>
    </source>
</evidence>
<keyword evidence="11" id="KW-0156">Chromatin regulator</keyword>
<feature type="coiled-coil region" evidence="15">
    <location>
        <begin position="668"/>
        <end position="702"/>
    </location>
</feature>
<feature type="coiled-coil region" evidence="15">
    <location>
        <begin position="1454"/>
        <end position="1481"/>
    </location>
</feature>
<dbReference type="SUPFAM" id="SSF57850">
    <property type="entry name" value="RING/U-box"/>
    <property type="match status" value="1"/>
</dbReference>
<evidence type="ECO:0000256" key="2">
    <source>
        <dbReference type="ARBA" id="ARBA00004123"/>
    </source>
</evidence>
<dbReference type="Pfam" id="PF00097">
    <property type="entry name" value="zf-C3HC4"/>
    <property type="match status" value="1"/>
</dbReference>
<dbReference type="Pfam" id="PF26095">
    <property type="entry name" value="CC_Bre1"/>
    <property type="match status" value="1"/>
</dbReference>
<dbReference type="GO" id="GO:0005634">
    <property type="term" value="C:nucleus"/>
    <property type="evidence" value="ECO:0007669"/>
    <property type="project" value="UniProtKB-SubCell"/>
</dbReference>
<dbReference type="InterPro" id="IPR058642">
    <property type="entry name" value="BRE1A/B-like_dom"/>
</dbReference>
<feature type="compositionally biased region" description="Low complexity" evidence="16">
    <location>
        <begin position="460"/>
        <end position="472"/>
    </location>
</feature>
<dbReference type="Pfam" id="PF26052">
    <property type="entry name" value="BRE1B"/>
    <property type="match status" value="1"/>
</dbReference>
<keyword evidence="6" id="KW-0808">Transferase</keyword>
<dbReference type="CDD" id="cd16814">
    <property type="entry name" value="RING-HC_RNF20"/>
    <property type="match status" value="1"/>
</dbReference>
<dbReference type="InterPro" id="IPR013956">
    <property type="entry name" value="E3_ubiquit_lig_Bre1"/>
</dbReference>
<dbReference type="Gene3D" id="3.30.40.10">
    <property type="entry name" value="Zinc/RING finger domain, C3HC4 (zinc finger)"/>
    <property type="match status" value="1"/>
</dbReference>
<dbReference type="InterPro" id="IPR018957">
    <property type="entry name" value="Znf_C3HC4_RING-type"/>
</dbReference>
<dbReference type="EC" id="2.3.2.27" evidence="5"/>
<feature type="compositionally biased region" description="Basic and acidic residues" evidence="16">
    <location>
        <begin position="542"/>
        <end position="551"/>
    </location>
</feature>
<dbReference type="Gene3D" id="1.10.287.1490">
    <property type="match status" value="1"/>
</dbReference>
<reference evidence="18" key="1">
    <citation type="submission" date="2022-03" db="EMBL/GenBank/DDBJ databases">
        <title>Genomic analyses of argali, domestic sheep and their hybrids provide insights into chromosomal evolution, heterosis and genetic basis of agronomic traits.</title>
        <authorList>
            <person name="Li M."/>
        </authorList>
    </citation>
    <scope>NUCLEOTIDE SEQUENCE</scope>
    <source>
        <strain evidence="18">CAU-MHL-2022a</strain>
        <tissue evidence="18">Skin</tissue>
    </source>
</reference>
<feature type="region of interest" description="Disordered" evidence="16">
    <location>
        <begin position="742"/>
        <end position="772"/>
    </location>
</feature>
<feature type="domain" description="RING-type" evidence="17">
    <location>
        <begin position="1539"/>
        <end position="1578"/>
    </location>
</feature>
<evidence type="ECO:0000256" key="6">
    <source>
        <dbReference type="ARBA" id="ARBA00022679"/>
    </source>
</evidence>
<evidence type="ECO:0000313" key="18">
    <source>
        <dbReference type="EMBL" id="KAI4542492.1"/>
    </source>
</evidence>
<comment type="similarity">
    <text evidence="4">Belongs to the BRE1 family.</text>
</comment>
<comment type="subcellular location">
    <subcellularLocation>
        <location evidence="2">Nucleus</location>
    </subcellularLocation>
</comment>
<feature type="compositionally biased region" description="Basic and acidic residues" evidence="16">
    <location>
        <begin position="1144"/>
        <end position="1157"/>
    </location>
</feature>
<feature type="region of interest" description="Disordered" evidence="16">
    <location>
        <begin position="524"/>
        <end position="646"/>
    </location>
</feature>
<keyword evidence="7" id="KW-0479">Metal-binding</keyword>
<dbReference type="PROSITE" id="PS50089">
    <property type="entry name" value="ZF_RING_2"/>
    <property type="match status" value="1"/>
</dbReference>
<gene>
    <name evidence="18" type="ORF">MG293_007871</name>
</gene>
<evidence type="ECO:0000256" key="1">
    <source>
        <dbReference type="ARBA" id="ARBA00000900"/>
    </source>
</evidence>
<organism evidence="18 19">
    <name type="scientific">Ovis ammon polii</name>
    <dbReference type="NCBI Taxonomy" id="230172"/>
    <lineage>
        <taxon>Eukaryota</taxon>
        <taxon>Metazoa</taxon>
        <taxon>Chordata</taxon>
        <taxon>Craniata</taxon>
        <taxon>Vertebrata</taxon>
        <taxon>Euteleostomi</taxon>
        <taxon>Mammalia</taxon>
        <taxon>Eutheria</taxon>
        <taxon>Laurasiatheria</taxon>
        <taxon>Artiodactyla</taxon>
        <taxon>Ruminantia</taxon>
        <taxon>Pecora</taxon>
        <taxon>Bovidae</taxon>
        <taxon>Caprinae</taxon>
        <taxon>Ovis</taxon>
    </lineage>
</organism>
<comment type="catalytic activity">
    <reaction evidence="1">
        <text>S-ubiquitinyl-[E2 ubiquitin-conjugating enzyme]-L-cysteine + [acceptor protein]-L-lysine = [E2 ubiquitin-conjugating enzyme]-L-cysteine + N(6)-ubiquitinyl-[acceptor protein]-L-lysine.</text>
        <dbReference type="EC" id="2.3.2.27"/>
    </reaction>
</comment>
<dbReference type="GO" id="GO:0006325">
    <property type="term" value="P:chromatin organization"/>
    <property type="evidence" value="ECO:0007669"/>
    <property type="project" value="UniProtKB-KW"/>
</dbReference>
<dbReference type="GO" id="GO:0008270">
    <property type="term" value="F:zinc ion binding"/>
    <property type="evidence" value="ECO:0007669"/>
    <property type="project" value="UniProtKB-KW"/>
</dbReference>
<dbReference type="FunFam" id="3.30.40.10:FF:000040">
    <property type="entry name" value="E3 ubiquitin protein ligase"/>
    <property type="match status" value="1"/>
</dbReference>
<feature type="compositionally biased region" description="Basic and acidic residues" evidence="16">
    <location>
        <begin position="756"/>
        <end position="768"/>
    </location>
</feature>
<evidence type="ECO:0000256" key="12">
    <source>
        <dbReference type="ARBA" id="ARBA00023054"/>
    </source>
</evidence>
<dbReference type="InterPro" id="IPR058643">
    <property type="entry name" value="BRE1-like_CC"/>
</dbReference>
<proteinExistence type="inferred from homology"/>
<evidence type="ECO:0000256" key="5">
    <source>
        <dbReference type="ARBA" id="ARBA00012483"/>
    </source>
</evidence>
<dbReference type="GO" id="GO:0061630">
    <property type="term" value="F:ubiquitin protein ligase activity"/>
    <property type="evidence" value="ECO:0007669"/>
    <property type="project" value="UniProtKB-EC"/>
</dbReference>
<evidence type="ECO:0000256" key="3">
    <source>
        <dbReference type="ARBA" id="ARBA00004906"/>
    </source>
</evidence>
<dbReference type="Proteomes" id="UP001214576">
    <property type="component" value="Unassembled WGS sequence"/>
</dbReference>
<feature type="coiled-coil region" evidence="15">
    <location>
        <begin position="888"/>
        <end position="915"/>
    </location>
</feature>
<feature type="region of interest" description="Disordered" evidence="16">
    <location>
        <begin position="287"/>
        <end position="320"/>
    </location>
</feature>
<accession>A0AAD4U9G4</accession>
<dbReference type="PROSITE" id="PS00518">
    <property type="entry name" value="ZF_RING_1"/>
    <property type="match status" value="1"/>
</dbReference>
<comment type="caution">
    <text evidence="18">The sequence shown here is derived from an EMBL/GenBank/DDBJ whole genome shotgun (WGS) entry which is preliminary data.</text>
</comment>
<dbReference type="PANTHER" id="PTHR23163">
    <property type="entry name" value="RING FINGER PROTEIN-RELATED"/>
    <property type="match status" value="1"/>
</dbReference>
<evidence type="ECO:0000256" key="16">
    <source>
        <dbReference type="SAM" id="MobiDB-lite"/>
    </source>
</evidence>
<comment type="pathway">
    <text evidence="3">Protein modification; protein ubiquitination.</text>
</comment>
<evidence type="ECO:0000256" key="9">
    <source>
        <dbReference type="ARBA" id="ARBA00022786"/>
    </source>
</evidence>
<evidence type="ECO:0000256" key="14">
    <source>
        <dbReference type="PROSITE-ProRule" id="PRU00175"/>
    </source>
</evidence>